<reference evidence="1 2" key="1">
    <citation type="submission" date="2024-04" db="EMBL/GenBank/DDBJ databases">
        <title>Albibacterium profundi sp. nov., isolated from sediment of the Challenger Deep of Mariana Trench.</title>
        <authorList>
            <person name="Wang Y."/>
        </authorList>
    </citation>
    <scope>NUCLEOTIDE SEQUENCE [LARGE SCALE GENOMIC DNA]</scope>
    <source>
        <strain evidence="1 2">RHL897</strain>
    </source>
</reference>
<sequence length="96" mass="11787">MHRLFKIIKNKYVIASFAFAAWMLFFDRNDLSSQYKYHSQLQELESEKVFYSKEIEKVQKDLEGFDNDPKQLQKFAREKYFMKKDNEDVYVIIREQ</sequence>
<dbReference type="EMBL" id="JBBVGT010000002">
    <property type="protein sequence ID" value="MFB5945049.1"/>
    <property type="molecule type" value="Genomic_DNA"/>
</dbReference>
<evidence type="ECO:0000313" key="2">
    <source>
        <dbReference type="Proteomes" id="UP001580928"/>
    </source>
</evidence>
<evidence type="ECO:0000313" key="1">
    <source>
        <dbReference type="EMBL" id="MFB5945049.1"/>
    </source>
</evidence>
<dbReference type="Proteomes" id="UP001580928">
    <property type="component" value="Unassembled WGS sequence"/>
</dbReference>
<keyword evidence="2" id="KW-1185">Reference proteome</keyword>
<accession>A0ABV5CC16</accession>
<proteinExistence type="predicted"/>
<organism evidence="1 2">
    <name type="scientific">Albibacterium profundi</name>
    <dbReference type="NCBI Taxonomy" id="3134906"/>
    <lineage>
        <taxon>Bacteria</taxon>
        <taxon>Pseudomonadati</taxon>
        <taxon>Bacteroidota</taxon>
        <taxon>Sphingobacteriia</taxon>
        <taxon>Sphingobacteriales</taxon>
        <taxon>Sphingobacteriaceae</taxon>
        <taxon>Albibacterium</taxon>
    </lineage>
</organism>
<dbReference type="InterPro" id="IPR007060">
    <property type="entry name" value="FtsL/DivIC"/>
</dbReference>
<gene>
    <name evidence="1" type="ORF">WKR92_04310</name>
</gene>
<protein>
    <submittedName>
        <fullName evidence="1">Septum formation initiator family protein</fullName>
    </submittedName>
</protein>
<comment type="caution">
    <text evidence="1">The sequence shown here is derived from an EMBL/GenBank/DDBJ whole genome shotgun (WGS) entry which is preliminary data.</text>
</comment>
<dbReference type="Pfam" id="PF04977">
    <property type="entry name" value="DivIC"/>
    <property type="match status" value="1"/>
</dbReference>
<name>A0ABV5CC16_9SPHI</name>
<dbReference type="RefSeq" id="WP_375556602.1">
    <property type="nucleotide sequence ID" value="NZ_JBBVGT010000002.1"/>
</dbReference>